<evidence type="ECO:0000313" key="10">
    <source>
        <dbReference type="Proteomes" id="UP000262917"/>
    </source>
</evidence>
<evidence type="ECO:0000259" key="7">
    <source>
        <dbReference type="PROSITE" id="PS50111"/>
    </source>
</evidence>
<dbReference type="Gene3D" id="1.10.287.950">
    <property type="entry name" value="Methyl-accepting chemotaxis protein"/>
    <property type="match status" value="1"/>
</dbReference>
<dbReference type="PANTHER" id="PTHR43531:SF14">
    <property type="entry name" value="METHYL-ACCEPTING CHEMOTAXIS PROTEIN I-RELATED"/>
    <property type="match status" value="1"/>
</dbReference>
<feature type="domain" description="HAMP" evidence="8">
    <location>
        <begin position="187"/>
        <end position="239"/>
    </location>
</feature>
<evidence type="ECO:0000256" key="1">
    <source>
        <dbReference type="ARBA" id="ARBA00022481"/>
    </source>
</evidence>
<feature type="domain" description="Methyl-accepting transducer" evidence="7">
    <location>
        <begin position="425"/>
        <end position="654"/>
    </location>
</feature>
<dbReference type="Pfam" id="PF00672">
    <property type="entry name" value="HAMP"/>
    <property type="match status" value="1"/>
</dbReference>
<dbReference type="InterPro" id="IPR051310">
    <property type="entry name" value="MCP_chemotaxis"/>
</dbReference>
<dbReference type="SMART" id="SM00283">
    <property type="entry name" value="MA"/>
    <property type="match status" value="1"/>
</dbReference>
<keyword evidence="6" id="KW-0812">Transmembrane</keyword>
<feature type="domain" description="HAMP" evidence="8">
    <location>
        <begin position="374"/>
        <end position="420"/>
    </location>
</feature>
<dbReference type="Gene3D" id="1.20.120.1530">
    <property type="match status" value="2"/>
</dbReference>
<dbReference type="InterPro" id="IPR004090">
    <property type="entry name" value="Chemotax_Me-accpt_rcpt"/>
</dbReference>
<sequence length="726" mass="76601">MSHLSEASRLSLATDPGVSYMGRAAAEWVPTLGEYAAQQGLIGVRVLGEGAIWVDDRTGLAVARNMEDYVHARLALEQKNAAAAAPDVAAVLAKPLDAALAAVRRQNAALQTHVLDAETPNLPVAKMGAQVEQTRQAVAAALGAANRALDKAAAIQIATLERRQTLTLAIVLSVLLLTGYLFLGFTRNTRRSLHEIEEAAGLLAHGQFPQAVDVRSRDELRGIADSLESAIGTLRSFEQAQRRLFEAHQAGQISERLETESFDGAFGVMADEINTLVGSHIDVNMRVIDIVSAYAQGDLSQDIERYPGEKARITKAVDAVKAGMLAINAEIKALVDAAVAGDFSRRGDAERFAFVYRELVEALNALMATADGGLAEVGTLLSAIADGDLNRRIETDLPGQFGRLAADANRTVEQLTQIVARIRIGSDAINAAAGEIAAGNNDLSQRTEQQAASLEETASSMEELTSTVRQNADNARQANQLALGAADVAEQGGAVVGQVVDTMSAISHSSKKIADIIGVIDGIAFQTNILALNAAVEAARAGEQGRGFAVVASEVRSLAQRSANAAKEIKALITDSVGKVEEGSSLVDRAGRTMGDIVQSVKRVTDIIAEIAAASAEQSAGIDQVNQAIASMDEGTQQNAALVEEASASARSLEQQAEQLVETVAVFHVDAARLAQVERPQAAVVDMPVPRTRRPAAPPAPGRAASRVRRPQPVMAGTEDNAWQEF</sequence>
<dbReference type="AlphaFoldDB" id="A0A372DRD1"/>
<dbReference type="InterPro" id="IPR041395">
    <property type="entry name" value="McpB_HAMP_3rd"/>
</dbReference>
<feature type="region of interest" description="Disordered" evidence="5">
    <location>
        <begin position="691"/>
        <end position="726"/>
    </location>
</feature>
<evidence type="ECO:0000256" key="5">
    <source>
        <dbReference type="SAM" id="MobiDB-lite"/>
    </source>
</evidence>
<proteinExistence type="inferred from homology"/>
<dbReference type="GO" id="GO:0006935">
    <property type="term" value="P:chemotaxis"/>
    <property type="evidence" value="ECO:0007669"/>
    <property type="project" value="InterPro"/>
</dbReference>
<evidence type="ECO:0000256" key="4">
    <source>
        <dbReference type="PROSITE-ProRule" id="PRU00284"/>
    </source>
</evidence>
<gene>
    <name evidence="9" type="ORF">D0Y53_02935</name>
</gene>
<reference evidence="9 10" key="1">
    <citation type="submission" date="2018-08" db="EMBL/GenBank/DDBJ databases">
        <title>Lysobacter weifangensis sp. nov., a new member of the family 'Xanthomonadaceae', isolated from soil in a farmland.</title>
        <authorList>
            <person name="Zhao H."/>
        </authorList>
    </citation>
    <scope>NUCLEOTIDE SEQUENCE [LARGE SCALE GENOMIC DNA]</scope>
    <source>
        <strain evidence="9 10">WF-2</strain>
    </source>
</reference>
<evidence type="ECO:0000259" key="8">
    <source>
        <dbReference type="PROSITE" id="PS50885"/>
    </source>
</evidence>
<dbReference type="Pfam" id="PF00015">
    <property type="entry name" value="MCPsignal"/>
    <property type="match status" value="1"/>
</dbReference>
<keyword evidence="6" id="KW-1133">Transmembrane helix</keyword>
<accession>A0A372DRD1</accession>
<dbReference type="InterPro" id="IPR004089">
    <property type="entry name" value="MCPsignal_dom"/>
</dbReference>
<keyword evidence="6" id="KW-0472">Membrane</keyword>
<dbReference type="PANTHER" id="PTHR43531">
    <property type="entry name" value="PROTEIN ICFG"/>
    <property type="match status" value="1"/>
</dbReference>
<evidence type="ECO:0000313" key="9">
    <source>
        <dbReference type="EMBL" id="RFP62126.1"/>
    </source>
</evidence>
<protein>
    <submittedName>
        <fullName evidence="9">Methyl-accepting chemotaxis protein</fullName>
    </submittedName>
</protein>
<dbReference type="PRINTS" id="PR00260">
    <property type="entry name" value="CHEMTRNSDUCR"/>
</dbReference>
<dbReference type="CDD" id="cd11386">
    <property type="entry name" value="MCP_signal"/>
    <property type="match status" value="1"/>
</dbReference>
<dbReference type="GO" id="GO:0004888">
    <property type="term" value="F:transmembrane signaling receptor activity"/>
    <property type="evidence" value="ECO:0007669"/>
    <property type="project" value="InterPro"/>
</dbReference>
<dbReference type="SUPFAM" id="SSF58104">
    <property type="entry name" value="Methyl-accepting chemotaxis protein (MCP) signaling domain"/>
    <property type="match status" value="1"/>
</dbReference>
<dbReference type="PROSITE" id="PS50111">
    <property type="entry name" value="CHEMOTAXIS_TRANSDUC_2"/>
    <property type="match status" value="1"/>
</dbReference>
<evidence type="ECO:0000256" key="2">
    <source>
        <dbReference type="ARBA" id="ARBA00023224"/>
    </source>
</evidence>
<dbReference type="EMBL" id="QVPD01000002">
    <property type="protein sequence ID" value="RFP62126.1"/>
    <property type="molecule type" value="Genomic_DNA"/>
</dbReference>
<feature type="transmembrane region" description="Helical" evidence="6">
    <location>
        <begin position="166"/>
        <end position="185"/>
    </location>
</feature>
<dbReference type="GO" id="GO:0005886">
    <property type="term" value="C:plasma membrane"/>
    <property type="evidence" value="ECO:0007669"/>
    <property type="project" value="TreeGrafter"/>
</dbReference>
<dbReference type="Pfam" id="PF18947">
    <property type="entry name" value="HAMP_2"/>
    <property type="match status" value="1"/>
</dbReference>
<dbReference type="SMART" id="SM00304">
    <property type="entry name" value="HAMP"/>
    <property type="match status" value="2"/>
</dbReference>
<dbReference type="PROSITE" id="PS50885">
    <property type="entry name" value="HAMP"/>
    <property type="match status" value="2"/>
</dbReference>
<dbReference type="CDD" id="cd06225">
    <property type="entry name" value="HAMP"/>
    <property type="match status" value="1"/>
</dbReference>
<dbReference type="Pfam" id="PF18575">
    <property type="entry name" value="HAMP_N3"/>
    <property type="match status" value="1"/>
</dbReference>
<dbReference type="FunFam" id="1.10.287.950:FF:000002">
    <property type="entry name" value="Methyl-accepting chemotaxis protein"/>
    <property type="match status" value="1"/>
</dbReference>
<comment type="similarity">
    <text evidence="3">Belongs to the methyl-accepting chemotaxis (MCP) protein family.</text>
</comment>
<keyword evidence="2 4" id="KW-0807">Transducer</keyword>
<keyword evidence="10" id="KW-1185">Reference proteome</keyword>
<dbReference type="GO" id="GO:0007165">
    <property type="term" value="P:signal transduction"/>
    <property type="evidence" value="ECO:0007669"/>
    <property type="project" value="UniProtKB-KW"/>
</dbReference>
<comment type="caution">
    <text evidence="9">The sequence shown here is derived from an EMBL/GenBank/DDBJ whole genome shotgun (WGS) entry which is preliminary data.</text>
</comment>
<keyword evidence="1" id="KW-0488">Methylation</keyword>
<organism evidence="9 10">
    <name type="scientific">Cognatiluteimonas weifangensis</name>
    <dbReference type="NCBI Taxonomy" id="2303539"/>
    <lineage>
        <taxon>Bacteria</taxon>
        <taxon>Pseudomonadati</taxon>
        <taxon>Pseudomonadota</taxon>
        <taxon>Gammaproteobacteria</taxon>
        <taxon>Lysobacterales</taxon>
        <taxon>Lysobacteraceae</taxon>
        <taxon>Cognatiluteimonas</taxon>
    </lineage>
</organism>
<dbReference type="Proteomes" id="UP000262917">
    <property type="component" value="Unassembled WGS sequence"/>
</dbReference>
<dbReference type="InterPro" id="IPR003660">
    <property type="entry name" value="HAMP_dom"/>
</dbReference>
<evidence type="ECO:0000256" key="6">
    <source>
        <dbReference type="SAM" id="Phobius"/>
    </source>
</evidence>
<evidence type="ECO:0000256" key="3">
    <source>
        <dbReference type="ARBA" id="ARBA00029447"/>
    </source>
</evidence>
<name>A0A372DRD1_9GAMM</name>